<dbReference type="GO" id="GO:0043165">
    <property type="term" value="P:Gram-negative-bacterium-type cell outer membrane assembly"/>
    <property type="evidence" value="ECO:0007669"/>
    <property type="project" value="UniProtKB-UniRule"/>
</dbReference>
<evidence type="ECO:0000259" key="8">
    <source>
        <dbReference type="Pfam" id="PF13525"/>
    </source>
</evidence>
<comment type="subcellular location">
    <subcellularLocation>
        <location evidence="6">Cell outer membrane</location>
        <topology evidence="6">Lipid-anchor</topology>
    </subcellularLocation>
</comment>
<evidence type="ECO:0000256" key="6">
    <source>
        <dbReference type="HAMAP-Rule" id="MF_00922"/>
    </source>
</evidence>
<feature type="signal peptide" evidence="7">
    <location>
        <begin position="1"/>
        <end position="24"/>
    </location>
</feature>
<dbReference type="NCBIfam" id="NF008119">
    <property type="entry name" value="PRK10866.1"/>
    <property type="match status" value="1"/>
</dbReference>
<feature type="domain" description="Outer membrane lipoprotein BamD-like" evidence="8">
    <location>
        <begin position="35"/>
        <end position="242"/>
    </location>
</feature>
<comment type="subunit">
    <text evidence="6">Part of the Bam complex, which is composed of the outer membrane protein BamA, and four lipoproteins BamB, BamC, BamD and BamE.</text>
</comment>
<dbReference type="InterPro" id="IPR011990">
    <property type="entry name" value="TPR-like_helical_dom_sf"/>
</dbReference>
<keyword evidence="10" id="KW-1185">Reference proteome</keyword>
<evidence type="ECO:0000256" key="4">
    <source>
        <dbReference type="ARBA" id="ARBA00023237"/>
    </source>
</evidence>
<evidence type="ECO:0000313" key="9">
    <source>
        <dbReference type="EMBL" id="SET23056.1"/>
    </source>
</evidence>
<dbReference type="AlphaFoldDB" id="A0A1I0CTL4"/>
<protein>
    <recommendedName>
        <fullName evidence="6">Outer membrane protein assembly factor BamD</fullName>
    </recommendedName>
</protein>
<keyword evidence="2 6" id="KW-0472">Membrane</keyword>
<evidence type="ECO:0000256" key="3">
    <source>
        <dbReference type="ARBA" id="ARBA00023139"/>
    </source>
</evidence>
<organism evidence="9 10">
    <name type="scientific">Thorsellia anophelis DSM 18579</name>
    <dbReference type="NCBI Taxonomy" id="1123402"/>
    <lineage>
        <taxon>Bacteria</taxon>
        <taxon>Pseudomonadati</taxon>
        <taxon>Pseudomonadota</taxon>
        <taxon>Gammaproteobacteria</taxon>
        <taxon>Enterobacterales</taxon>
        <taxon>Thorselliaceae</taxon>
        <taxon>Thorsellia</taxon>
    </lineage>
</organism>
<sequence length="249" mass="28484">MIKKTFLKKISTVLIIGAVSTALIGCSSKKEEVADVPASELYAEAQVALKAGDYREAIKQLEALDTRYPFGEYSQQTQIDLIYAYYKSGEYPLAQAAIERFERLNPTHPKLDYVLYLKGLTNMALDDNTLQRWLWVDRSDRDPKHAKAAFADFNRLVYEFPESEFAADSYKRMVALKERVARHQLSVVEYYHKRGAYVAVVNRVEQMLKDYPDTESTRKALALLENAYRQLNLNEQADKAAALRDANPI</sequence>
<keyword evidence="4 6" id="KW-0998">Cell outer membrane</keyword>
<dbReference type="PANTHER" id="PTHR37423:SF1">
    <property type="entry name" value="OUTER MEMBRANE PROTEIN ASSEMBLY FACTOR BAMD"/>
    <property type="match status" value="1"/>
</dbReference>
<dbReference type="OrthoDB" id="9779191at2"/>
<dbReference type="GO" id="GO:1990063">
    <property type="term" value="C:Bam protein complex"/>
    <property type="evidence" value="ECO:0007669"/>
    <property type="project" value="TreeGrafter"/>
</dbReference>
<evidence type="ECO:0000256" key="7">
    <source>
        <dbReference type="SAM" id="SignalP"/>
    </source>
</evidence>
<dbReference type="STRING" id="1123402.SAMN02583745_01732"/>
<evidence type="ECO:0000256" key="1">
    <source>
        <dbReference type="ARBA" id="ARBA00022729"/>
    </source>
</evidence>
<dbReference type="CDD" id="cd15830">
    <property type="entry name" value="BamD"/>
    <property type="match status" value="1"/>
</dbReference>
<evidence type="ECO:0000256" key="5">
    <source>
        <dbReference type="ARBA" id="ARBA00023288"/>
    </source>
</evidence>
<dbReference type="SUPFAM" id="SSF48452">
    <property type="entry name" value="TPR-like"/>
    <property type="match status" value="1"/>
</dbReference>
<reference evidence="10" key="1">
    <citation type="submission" date="2016-10" db="EMBL/GenBank/DDBJ databases">
        <authorList>
            <person name="Varghese N."/>
            <person name="Submissions S."/>
        </authorList>
    </citation>
    <scope>NUCLEOTIDE SEQUENCE [LARGE SCALE GENOMIC DNA]</scope>
    <source>
        <strain evidence="10">DSM 18579</strain>
    </source>
</reference>
<accession>A0A1I0CTL4</accession>
<dbReference type="InterPro" id="IPR039565">
    <property type="entry name" value="BamD-like"/>
</dbReference>
<comment type="similarity">
    <text evidence="6">Belongs to the BamD family.</text>
</comment>
<dbReference type="Pfam" id="PF13525">
    <property type="entry name" value="YfiO"/>
    <property type="match status" value="1"/>
</dbReference>
<dbReference type="Proteomes" id="UP000242642">
    <property type="component" value="Unassembled WGS sequence"/>
</dbReference>
<dbReference type="EMBL" id="FOHV01000012">
    <property type="protein sequence ID" value="SET23056.1"/>
    <property type="molecule type" value="Genomic_DNA"/>
</dbReference>
<keyword evidence="3 6" id="KW-0564">Palmitate</keyword>
<evidence type="ECO:0000313" key="10">
    <source>
        <dbReference type="Proteomes" id="UP000242642"/>
    </source>
</evidence>
<gene>
    <name evidence="6" type="primary">bamD</name>
    <name evidence="9" type="ORF">SAMN02583745_01732</name>
</gene>
<dbReference type="PANTHER" id="PTHR37423">
    <property type="entry name" value="SOLUBLE LYTIC MUREIN TRANSGLYCOSYLASE-RELATED"/>
    <property type="match status" value="1"/>
</dbReference>
<evidence type="ECO:0000256" key="2">
    <source>
        <dbReference type="ARBA" id="ARBA00023136"/>
    </source>
</evidence>
<dbReference type="GO" id="GO:0051205">
    <property type="term" value="P:protein insertion into membrane"/>
    <property type="evidence" value="ECO:0007669"/>
    <property type="project" value="UniProtKB-UniRule"/>
</dbReference>
<dbReference type="Gene3D" id="1.25.40.10">
    <property type="entry name" value="Tetratricopeptide repeat domain"/>
    <property type="match status" value="1"/>
</dbReference>
<name>A0A1I0CTL4_9GAMM</name>
<dbReference type="InterPro" id="IPR017689">
    <property type="entry name" value="BamD"/>
</dbReference>
<proteinExistence type="inferred from homology"/>
<dbReference type="PROSITE" id="PS51257">
    <property type="entry name" value="PROKAR_LIPOPROTEIN"/>
    <property type="match status" value="1"/>
</dbReference>
<comment type="function">
    <text evidence="6">Part of the outer membrane protein assembly complex, which is involved in assembly and insertion of beta-barrel proteins into the outer membrane. Constitutes, with BamA, the core component of the assembly machinery.</text>
</comment>
<dbReference type="NCBIfam" id="TIGR03302">
    <property type="entry name" value="OM_YfiO"/>
    <property type="match status" value="1"/>
</dbReference>
<dbReference type="HAMAP" id="MF_00922">
    <property type="entry name" value="OM_assembly_BamD"/>
    <property type="match status" value="1"/>
</dbReference>
<keyword evidence="1 6" id="KW-0732">Signal</keyword>
<feature type="chain" id="PRO_5017490660" description="Outer membrane protein assembly factor BamD" evidence="7">
    <location>
        <begin position="25"/>
        <end position="249"/>
    </location>
</feature>
<keyword evidence="5 6" id="KW-0449">Lipoprotein</keyword>